<dbReference type="CDD" id="cd10425">
    <property type="entry name" value="Ephrin-A_Ectodomain"/>
    <property type="match status" value="1"/>
</dbReference>
<dbReference type="InterPro" id="IPR008972">
    <property type="entry name" value="Cupredoxin"/>
</dbReference>
<protein>
    <recommendedName>
        <fullName evidence="8">Ephrin-A1</fullName>
    </recommendedName>
</protein>
<dbReference type="Pfam" id="PF00812">
    <property type="entry name" value="Ephrin"/>
    <property type="match status" value="1"/>
</dbReference>
<evidence type="ECO:0000313" key="14">
    <source>
        <dbReference type="Proteomes" id="UP000694549"/>
    </source>
</evidence>
<dbReference type="GO" id="GO:1902533">
    <property type="term" value="P:positive regulation of intracellular signal transduction"/>
    <property type="evidence" value="ECO:0007669"/>
    <property type="project" value="UniProtKB-ARBA"/>
</dbReference>
<evidence type="ECO:0000256" key="11">
    <source>
        <dbReference type="SAM" id="MobiDB-lite"/>
    </source>
</evidence>
<dbReference type="FunFam" id="2.60.40.420:FF:000017">
    <property type="entry name" value="ephrin-A1"/>
    <property type="match status" value="1"/>
</dbReference>
<evidence type="ECO:0000256" key="6">
    <source>
        <dbReference type="ARBA" id="ARBA00023180"/>
    </source>
</evidence>
<dbReference type="GO" id="GO:0048013">
    <property type="term" value="P:ephrin receptor signaling pathway"/>
    <property type="evidence" value="ECO:0007669"/>
    <property type="project" value="InterPro"/>
</dbReference>
<feature type="region of interest" description="Disordered" evidence="11">
    <location>
        <begin position="381"/>
        <end position="449"/>
    </location>
</feature>
<dbReference type="PANTHER" id="PTHR11304">
    <property type="entry name" value="EPHRIN"/>
    <property type="match status" value="1"/>
</dbReference>
<dbReference type="GO" id="GO:0098552">
    <property type="term" value="C:side of membrane"/>
    <property type="evidence" value="ECO:0007669"/>
    <property type="project" value="UniProtKB-KW"/>
</dbReference>
<evidence type="ECO:0000256" key="4">
    <source>
        <dbReference type="ARBA" id="ARBA00023136"/>
    </source>
</evidence>
<dbReference type="AlphaFoldDB" id="A0A8B9VSF2"/>
<dbReference type="InterPro" id="IPR031328">
    <property type="entry name" value="Ephrin"/>
</dbReference>
<proteinExistence type="inferred from homology"/>
<accession>A0A8B9VSF2</accession>
<keyword evidence="7" id="KW-0449">Lipoprotein</keyword>
<keyword evidence="6" id="KW-0325">Glycoprotein</keyword>
<dbReference type="Proteomes" id="UP000694549">
    <property type="component" value="Unplaced"/>
</dbReference>
<feature type="compositionally biased region" description="Low complexity" evidence="11">
    <location>
        <begin position="26"/>
        <end position="37"/>
    </location>
</feature>
<evidence type="ECO:0000256" key="1">
    <source>
        <dbReference type="ARBA" id="ARBA00004589"/>
    </source>
</evidence>
<dbReference type="InterPro" id="IPR001799">
    <property type="entry name" value="Ephrin_RBD"/>
</dbReference>
<dbReference type="PROSITE" id="PS01299">
    <property type="entry name" value="EPHRIN_RBD_1"/>
    <property type="match status" value="1"/>
</dbReference>
<evidence type="ECO:0000313" key="13">
    <source>
        <dbReference type="Ensembl" id="ENSAZOP00000026433.1"/>
    </source>
</evidence>
<dbReference type="InterPro" id="IPR019765">
    <property type="entry name" value="Ephrin_CS"/>
</dbReference>
<comment type="subcellular location">
    <subcellularLocation>
        <location evidence="1">Membrane</location>
        <topology evidence="1">Lipid-anchor</topology>
        <topology evidence="1">GPI-anchor</topology>
    </subcellularLocation>
</comment>
<evidence type="ECO:0000256" key="10">
    <source>
        <dbReference type="RuleBase" id="RU004375"/>
    </source>
</evidence>
<feature type="compositionally biased region" description="Basic and acidic residues" evidence="11">
    <location>
        <begin position="154"/>
        <end position="163"/>
    </location>
</feature>
<dbReference type="PROSITE" id="PS51551">
    <property type="entry name" value="EPHRIN_RBD_2"/>
    <property type="match status" value="1"/>
</dbReference>
<name>A0A8B9VSF2_9AVES</name>
<keyword evidence="4 10" id="KW-0472">Membrane</keyword>
<dbReference type="Ensembl" id="ENSAZOT00000028351.1">
    <property type="protein sequence ID" value="ENSAZOP00000026433.1"/>
    <property type="gene ID" value="ENSAZOG00000016878.1"/>
</dbReference>
<feature type="compositionally biased region" description="Gly residues" evidence="11">
    <location>
        <begin position="420"/>
        <end position="433"/>
    </location>
</feature>
<keyword evidence="2" id="KW-0336">GPI-anchor</keyword>
<keyword evidence="5" id="KW-1015">Disulfide bond</keyword>
<feature type="region of interest" description="Disordered" evidence="11">
    <location>
        <begin position="142"/>
        <end position="174"/>
    </location>
</feature>
<feature type="domain" description="Ephrin RBD" evidence="12">
    <location>
        <begin position="479"/>
        <end position="612"/>
    </location>
</feature>
<comment type="caution">
    <text evidence="9">Lacks conserved residue(s) required for the propagation of feature annotation.</text>
</comment>
<evidence type="ECO:0000256" key="3">
    <source>
        <dbReference type="ARBA" id="ARBA00022729"/>
    </source>
</evidence>
<reference evidence="13" key="2">
    <citation type="submission" date="2025-09" db="UniProtKB">
        <authorList>
            <consortium name="Ensembl"/>
        </authorList>
    </citation>
    <scope>IDENTIFICATION</scope>
</reference>
<feature type="region of interest" description="Disordered" evidence="11">
    <location>
        <begin position="308"/>
        <end position="345"/>
    </location>
</feature>
<comment type="similarity">
    <text evidence="9 10">Belongs to the ephrin family.</text>
</comment>
<dbReference type="PANTHER" id="PTHR11304:SF19">
    <property type="entry name" value="EPHRIN-A1"/>
    <property type="match status" value="1"/>
</dbReference>
<dbReference type="GO" id="GO:0010605">
    <property type="term" value="P:negative regulation of macromolecule metabolic process"/>
    <property type="evidence" value="ECO:0007669"/>
    <property type="project" value="UniProtKB-ARBA"/>
</dbReference>
<keyword evidence="14" id="KW-1185">Reference proteome</keyword>
<dbReference type="SUPFAM" id="SSF49503">
    <property type="entry name" value="Cupredoxins"/>
    <property type="match status" value="1"/>
</dbReference>
<evidence type="ECO:0000256" key="8">
    <source>
        <dbReference type="ARBA" id="ARBA00040413"/>
    </source>
</evidence>
<feature type="region of interest" description="Disordered" evidence="11">
    <location>
        <begin position="1"/>
        <end position="71"/>
    </location>
</feature>
<reference evidence="13" key="1">
    <citation type="submission" date="2025-08" db="UniProtKB">
        <authorList>
            <consortium name="Ensembl"/>
        </authorList>
    </citation>
    <scope>IDENTIFICATION</scope>
</reference>
<dbReference type="GO" id="GO:0046875">
    <property type="term" value="F:ephrin receptor binding"/>
    <property type="evidence" value="ECO:0007669"/>
    <property type="project" value="InterPro"/>
</dbReference>
<keyword evidence="3" id="KW-0732">Signal</keyword>
<evidence type="ECO:0000256" key="9">
    <source>
        <dbReference type="PROSITE-ProRule" id="PRU00884"/>
    </source>
</evidence>
<sequence>MMSGLATKREDERQRAGSPLPGECGVQGRRVGRVARGGTRGRMRGMELQPHTGPAPAPRAAESCGGRSPVTTAVPPPARALAERRGSNPCTAAASPHRLGCAGHATLPTINGSLCNKQEESCFANAAELSLHNTAAKHLSAGLNESGSVSGADGSRERAEAREPAGSPSPPLLLRRGLRGGNFTISNQQRVNVSGVGAACCVCLAEPWGAEAAGEGRRRRMRRVRRAALAALRPSPYPHTLSAAALGSQPPPIQVFLMSLNTSDKVFFLYGKGFKDNSKAPRASSLLPVSPLPCPQRGGGTVAPPCPRPPAQPGSPLAQTHACVHGTPGPPRVPPHGGDPGDLRATPVPPSCCPPDPPAQTGGGGVVDLPPPPHLVPVCLSPRGDGGRPRVAPSPRGGRCPSPRRPRRVVVVSRPRGPVRRGGAGGGGRGSGGAAFKDRERAGRAARRSAPAERMERLRVALGAPLWVPLLGLCWAAAAERHTVFWNSSNPKFLWSDYTVEVRLNDYLDIICPHYEEGSVAPHAMERYTLYLVDLEEYQACKARSKEQIRWECDKPSALHGPEKFSEKFQRFTPFTLGKEFKEGHSYYYISKPIHHHGETCLKLKVTVLGKGTQAPPAPASTQKGRIQADDAAAHVLRSVGQNSAMRASSPFTFISLLLPLLVPQGL</sequence>
<dbReference type="GO" id="GO:0005886">
    <property type="term" value="C:plasma membrane"/>
    <property type="evidence" value="ECO:0007669"/>
    <property type="project" value="TreeGrafter"/>
</dbReference>
<evidence type="ECO:0000256" key="7">
    <source>
        <dbReference type="ARBA" id="ARBA00023288"/>
    </source>
</evidence>
<organism evidence="13 14">
    <name type="scientific">Anas zonorhyncha</name>
    <name type="common">Eastern spot-billed duck</name>
    <dbReference type="NCBI Taxonomy" id="75864"/>
    <lineage>
        <taxon>Eukaryota</taxon>
        <taxon>Metazoa</taxon>
        <taxon>Chordata</taxon>
        <taxon>Craniata</taxon>
        <taxon>Vertebrata</taxon>
        <taxon>Euteleostomi</taxon>
        <taxon>Archelosauria</taxon>
        <taxon>Archosauria</taxon>
        <taxon>Dinosauria</taxon>
        <taxon>Saurischia</taxon>
        <taxon>Theropoda</taxon>
        <taxon>Coelurosauria</taxon>
        <taxon>Aves</taxon>
        <taxon>Neognathae</taxon>
        <taxon>Galloanserae</taxon>
        <taxon>Anseriformes</taxon>
        <taxon>Anatidae</taxon>
        <taxon>Anatinae</taxon>
        <taxon>Anas</taxon>
    </lineage>
</organism>
<dbReference type="Gene3D" id="2.60.40.420">
    <property type="entry name" value="Cupredoxins - blue copper proteins"/>
    <property type="match status" value="1"/>
</dbReference>
<dbReference type="InterPro" id="IPR034252">
    <property type="entry name" value="Ephrin-A_Ecto"/>
</dbReference>
<evidence type="ECO:0000256" key="2">
    <source>
        <dbReference type="ARBA" id="ARBA00022622"/>
    </source>
</evidence>
<dbReference type="PRINTS" id="PR01347">
    <property type="entry name" value="EPHRIN"/>
</dbReference>
<dbReference type="GO" id="GO:0007411">
    <property type="term" value="P:axon guidance"/>
    <property type="evidence" value="ECO:0007669"/>
    <property type="project" value="TreeGrafter"/>
</dbReference>
<evidence type="ECO:0000256" key="5">
    <source>
        <dbReference type="ARBA" id="ARBA00023157"/>
    </source>
</evidence>
<evidence type="ECO:0000259" key="12">
    <source>
        <dbReference type="PROSITE" id="PS51551"/>
    </source>
</evidence>